<evidence type="ECO:0000256" key="1">
    <source>
        <dbReference type="ARBA" id="ARBA00009005"/>
    </source>
</evidence>
<proteinExistence type="inferred from homology"/>
<dbReference type="AlphaFoldDB" id="A0AAW0G714"/>
<comment type="caution">
    <text evidence="3">The sequence shown here is derived from an EMBL/GenBank/DDBJ whole genome shotgun (WGS) entry which is preliminary data.</text>
</comment>
<dbReference type="InterPro" id="IPR050452">
    <property type="entry name" value="Metacaspase"/>
</dbReference>
<dbReference type="InterPro" id="IPR011600">
    <property type="entry name" value="Pept_C14_caspase"/>
</dbReference>
<evidence type="ECO:0000313" key="4">
    <source>
        <dbReference type="Proteomes" id="UP001385951"/>
    </source>
</evidence>
<dbReference type="Gene3D" id="3.40.50.12660">
    <property type="match status" value="1"/>
</dbReference>
<organism evidence="3 4">
    <name type="scientific">Cerrena zonata</name>
    <dbReference type="NCBI Taxonomy" id="2478898"/>
    <lineage>
        <taxon>Eukaryota</taxon>
        <taxon>Fungi</taxon>
        <taxon>Dikarya</taxon>
        <taxon>Basidiomycota</taxon>
        <taxon>Agaricomycotina</taxon>
        <taxon>Agaricomycetes</taxon>
        <taxon>Polyporales</taxon>
        <taxon>Cerrenaceae</taxon>
        <taxon>Cerrena</taxon>
    </lineage>
</organism>
<feature type="domain" description="Peptidase C14 caspase" evidence="2">
    <location>
        <begin position="23"/>
        <end position="203"/>
    </location>
</feature>
<dbReference type="Pfam" id="PF00656">
    <property type="entry name" value="Peptidase_C14"/>
    <property type="match status" value="1"/>
</dbReference>
<accession>A0AAW0G714</accession>
<dbReference type="GO" id="GO:0004197">
    <property type="term" value="F:cysteine-type endopeptidase activity"/>
    <property type="evidence" value="ECO:0007669"/>
    <property type="project" value="InterPro"/>
</dbReference>
<dbReference type="Proteomes" id="UP001385951">
    <property type="component" value="Unassembled WGS sequence"/>
</dbReference>
<sequence>MCFNPLKFPSTLYHGTHRRHPVKKALLIAISYETNAVDGFEKLAAPHEDAESFKQLLVGQYGYKAHNVTIMSDASEIMQRDEHLAPTRENILHEISKLVDGAQPEDTFTFYFSGHCDQIESKTGSEDDGKDEVILPLNHNGLGCEEKLILDNKLRAMMVDRLPPGARLTAIFDSCHSGTLLDLDHYKCNNVYYPWVSKGHRGNKSCWQRVERRQAILGSPTGTRIVQSRKVSDGKVCSRESSIVVFEAWGGSTSTYFCQKPELVYPITT</sequence>
<dbReference type="GO" id="GO:0006508">
    <property type="term" value="P:proteolysis"/>
    <property type="evidence" value="ECO:0007669"/>
    <property type="project" value="InterPro"/>
</dbReference>
<evidence type="ECO:0000259" key="2">
    <source>
        <dbReference type="Pfam" id="PF00656"/>
    </source>
</evidence>
<evidence type="ECO:0000313" key="3">
    <source>
        <dbReference type="EMBL" id="KAK7685497.1"/>
    </source>
</evidence>
<keyword evidence="4" id="KW-1185">Reference proteome</keyword>
<dbReference type="PANTHER" id="PTHR48104:SF30">
    <property type="entry name" value="METACASPASE-1"/>
    <property type="match status" value="1"/>
</dbReference>
<reference evidence="3 4" key="1">
    <citation type="submission" date="2022-09" db="EMBL/GenBank/DDBJ databases">
        <authorList>
            <person name="Palmer J.M."/>
        </authorList>
    </citation>
    <scope>NUCLEOTIDE SEQUENCE [LARGE SCALE GENOMIC DNA]</scope>
    <source>
        <strain evidence="3 4">DSM 7382</strain>
    </source>
</reference>
<dbReference type="EMBL" id="JASBNA010000020">
    <property type="protein sequence ID" value="KAK7685497.1"/>
    <property type="molecule type" value="Genomic_DNA"/>
</dbReference>
<dbReference type="GO" id="GO:0005737">
    <property type="term" value="C:cytoplasm"/>
    <property type="evidence" value="ECO:0007669"/>
    <property type="project" value="TreeGrafter"/>
</dbReference>
<name>A0AAW0G714_9APHY</name>
<gene>
    <name evidence="3" type="ORF">QCA50_011361</name>
</gene>
<comment type="similarity">
    <text evidence="1">Belongs to the peptidase C14B family.</text>
</comment>
<dbReference type="PANTHER" id="PTHR48104">
    <property type="entry name" value="METACASPASE-4"/>
    <property type="match status" value="1"/>
</dbReference>
<protein>
    <recommendedName>
        <fullName evidence="2">Peptidase C14 caspase domain-containing protein</fullName>
    </recommendedName>
</protein>